<protein>
    <submittedName>
        <fullName evidence="3">Putative membrane protein YttA</fullName>
    </submittedName>
</protein>
<dbReference type="Gene3D" id="3.40.10.10">
    <property type="entry name" value="DNA Methylphosphotriester Repair Domain"/>
    <property type="match status" value="1"/>
</dbReference>
<reference evidence="5 6" key="1">
    <citation type="journal article" date="2018" name="Front. Microbiol.">
        <title>Conversion of Methionine to Cysteine in Lactobacillus paracasei Depends on the Highly Mobile cysK-ctl-cysE Gene Cluster.</title>
        <authorList>
            <person name="Wuthrich D."/>
            <person name="Irmler S."/>
            <person name="Berthoud H."/>
            <person name="Guggenbuhl B."/>
            <person name="Eugster E."/>
            <person name="Bruggmann R."/>
        </authorList>
    </citation>
    <scope>NUCLEOTIDE SEQUENCE [LARGE SCALE GENOMIC DNA]</scope>
    <source>
        <strain evidence="3 6">FAM18157</strain>
        <strain evidence="4 5">FAM6012</strain>
    </source>
</reference>
<feature type="region of interest" description="Disordered" evidence="1">
    <location>
        <begin position="174"/>
        <end position="200"/>
    </location>
</feature>
<feature type="transmembrane region" description="Helical" evidence="2">
    <location>
        <begin position="6"/>
        <end position="24"/>
    </location>
</feature>
<feature type="compositionally biased region" description="Polar residues" evidence="1">
    <location>
        <begin position="191"/>
        <end position="200"/>
    </location>
</feature>
<evidence type="ECO:0000256" key="2">
    <source>
        <dbReference type="SAM" id="Phobius"/>
    </source>
</evidence>
<feature type="compositionally biased region" description="Low complexity" evidence="1">
    <location>
        <begin position="58"/>
        <end position="79"/>
    </location>
</feature>
<feature type="compositionally biased region" description="Low complexity" evidence="1">
    <location>
        <begin position="181"/>
        <end position="190"/>
    </location>
</feature>
<dbReference type="InterPro" id="IPR035451">
    <property type="entry name" value="Ada-like_dom_sf"/>
</dbReference>
<evidence type="ECO:0000313" key="5">
    <source>
        <dbReference type="Proteomes" id="UP000284123"/>
    </source>
</evidence>
<dbReference type="EMBL" id="LKGI01000042">
    <property type="protein sequence ID" value="RNE32419.1"/>
    <property type="molecule type" value="Genomic_DNA"/>
</dbReference>
<evidence type="ECO:0000313" key="4">
    <source>
        <dbReference type="EMBL" id="RNE32419.1"/>
    </source>
</evidence>
<name>A0A422M6R7_LACPA</name>
<proteinExistence type="predicted"/>
<comment type="caution">
    <text evidence="3">The sequence shown here is derived from an EMBL/GenBank/DDBJ whole genome shotgun (WGS) entry which is preliminary data.</text>
</comment>
<feature type="compositionally biased region" description="Low complexity" evidence="1">
    <location>
        <begin position="113"/>
        <end position="139"/>
    </location>
</feature>
<feature type="transmembrane region" description="Helical" evidence="2">
    <location>
        <begin position="36"/>
        <end position="54"/>
    </location>
</feature>
<feature type="region of interest" description="Disordered" evidence="1">
    <location>
        <begin position="58"/>
        <end position="88"/>
    </location>
</feature>
<feature type="region of interest" description="Disordered" evidence="1">
    <location>
        <begin position="111"/>
        <end position="139"/>
    </location>
</feature>
<keyword evidence="2" id="KW-0812">Transmembrane</keyword>
<accession>A0A422M6R7</accession>
<dbReference type="Proteomes" id="UP000284123">
    <property type="component" value="Unassembled WGS sequence"/>
</dbReference>
<gene>
    <name evidence="3" type="ORF">FAM18157_00629</name>
    <name evidence="4" type="ORF">FAM6012_00652</name>
</gene>
<dbReference type="EMBL" id="LKFS01000030">
    <property type="protein sequence ID" value="RND83420.1"/>
    <property type="molecule type" value="Genomic_DNA"/>
</dbReference>
<dbReference type="SUPFAM" id="SSF57884">
    <property type="entry name" value="Ada DNA repair protein, N-terminal domain (N-Ada 10)"/>
    <property type="match status" value="1"/>
</dbReference>
<evidence type="ECO:0000313" key="6">
    <source>
        <dbReference type="Proteomes" id="UP000284716"/>
    </source>
</evidence>
<dbReference type="RefSeq" id="WP_003602006.1">
    <property type="nucleotide sequence ID" value="NZ_AQVS01000009.1"/>
</dbReference>
<dbReference type="AlphaFoldDB" id="A0A422M6R7"/>
<dbReference type="Proteomes" id="UP000284716">
    <property type="component" value="Unassembled WGS sequence"/>
</dbReference>
<organism evidence="3 6">
    <name type="scientific">Lacticaseibacillus paracasei</name>
    <name type="common">Lactobacillus paracasei</name>
    <dbReference type="NCBI Taxonomy" id="1597"/>
    <lineage>
        <taxon>Bacteria</taxon>
        <taxon>Bacillati</taxon>
        <taxon>Bacillota</taxon>
        <taxon>Bacilli</taxon>
        <taxon>Lactobacillales</taxon>
        <taxon>Lactobacillaceae</taxon>
        <taxon>Lacticaseibacillus</taxon>
    </lineage>
</organism>
<keyword evidence="2" id="KW-0472">Membrane</keyword>
<keyword evidence="2" id="KW-1133">Transmembrane helix</keyword>
<evidence type="ECO:0000256" key="1">
    <source>
        <dbReference type="SAM" id="MobiDB-lite"/>
    </source>
</evidence>
<sequence>MSTLGSIFVLLGLVGFIWGIVRLIRQRKHPLTKRLNLIILVGGLVLLIAGGPLVDTKAASGSPQQTSSTSKTKALSAKQQRQLKSEKARGKVLLAAKAKKTSELKALRKQEASLESEASSQVAASSEAEASSSRAASEAASKEASASQVAASEQAAAASSQAVAAAQAAKQAEEAQKSAAKEQAAQTQQATTNEGDMNTAEQGTIIGNSRSKIYHVPGQAGYHMNSANAVYFNSEADAQAAGYRKALR</sequence>
<evidence type="ECO:0000313" key="3">
    <source>
        <dbReference type="EMBL" id="RND83420.1"/>
    </source>
</evidence>